<evidence type="ECO:0000313" key="1">
    <source>
        <dbReference type="EMBL" id="KAK7494288.1"/>
    </source>
</evidence>
<proteinExistence type="predicted"/>
<gene>
    <name evidence="1" type="ORF">BaRGS_00014391</name>
</gene>
<accession>A0ABD0L428</accession>
<evidence type="ECO:0000313" key="2">
    <source>
        <dbReference type="Proteomes" id="UP001519460"/>
    </source>
</evidence>
<name>A0ABD0L428_9CAEN</name>
<comment type="caution">
    <text evidence="1">The sequence shown here is derived from an EMBL/GenBank/DDBJ whole genome shotgun (WGS) entry which is preliminary data.</text>
</comment>
<reference evidence="1 2" key="1">
    <citation type="journal article" date="2023" name="Sci. Data">
        <title>Genome assembly of the Korean intertidal mud-creeper Batillaria attramentaria.</title>
        <authorList>
            <person name="Patra A.K."/>
            <person name="Ho P.T."/>
            <person name="Jun S."/>
            <person name="Lee S.J."/>
            <person name="Kim Y."/>
            <person name="Won Y.J."/>
        </authorList>
    </citation>
    <scope>NUCLEOTIDE SEQUENCE [LARGE SCALE GENOMIC DNA]</scope>
    <source>
        <strain evidence="1">Wonlab-2016</strain>
    </source>
</reference>
<sequence length="56" mass="6027">MKELRGARQELCKRINYAGATFEFHTVFPRKCFEVGTPAPKAASNATGGGDAVKTP</sequence>
<organism evidence="1 2">
    <name type="scientific">Batillaria attramentaria</name>
    <dbReference type="NCBI Taxonomy" id="370345"/>
    <lineage>
        <taxon>Eukaryota</taxon>
        <taxon>Metazoa</taxon>
        <taxon>Spiralia</taxon>
        <taxon>Lophotrochozoa</taxon>
        <taxon>Mollusca</taxon>
        <taxon>Gastropoda</taxon>
        <taxon>Caenogastropoda</taxon>
        <taxon>Sorbeoconcha</taxon>
        <taxon>Cerithioidea</taxon>
        <taxon>Batillariidae</taxon>
        <taxon>Batillaria</taxon>
    </lineage>
</organism>
<dbReference type="Proteomes" id="UP001519460">
    <property type="component" value="Unassembled WGS sequence"/>
</dbReference>
<dbReference type="EMBL" id="JACVVK020000084">
    <property type="protein sequence ID" value="KAK7494288.1"/>
    <property type="molecule type" value="Genomic_DNA"/>
</dbReference>
<keyword evidence="2" id="KW-1185">Reference proteome</keyword>
<feature type="non-terminal residue" evidence="1">
    <location>
        <position position="56"/>
    </location>
</feature>
<protein>
    <submittedName>
        <fullName evidence="1">Uncharacterized protein</fullName>
    </submittedName>
</protein>
<dbReference type="AlphaFoldDB" id="A0ABD0L428"/>